<comment type="caution">
    <text evidence="4">The sequence shown here is derived from an EMBL/GenBank/DDBJ whole genome shotgun (WGS) entry which is preliminary data.</text>
</comment>
<dbReference type="SUPFAM" id="SSF51735">
    <property type="entry name" value="NAD(P)-binding Rossmann-fold domains"/>
    <property type="match status" value="1"/>
</dbReference>
<comment type="similarity">
    <text evidence="1">Belongs to the NAD(P)-dependent epimerase/dehydratase family. SDR39U1 subfamily.</text>
</comment>
<dbReference type="EMBL" id="BAAABU010000040">
    <property type="protein sequence ID" value="GAA0264435.1"/>
    <property type="molecule type" value="Genomic_DNA"/>
</dbReference>
<name>A0ABN0UXB2_9PSEU</name>
<gene>
    <name evidence="4" type="ORF">GCM10010492_76810</name>
</gene>
<evidence type="ECO:0000256" key="1">
    <source>
        <dbReference type="ARBA" id="ARBA00009353"/>
    </source>
</evidence>
<sequence>MQHRAPCETINGMRVLIAGSSGLLGTSLVAALRGAEHEVLRLVRRRPAAPDERGWDPPAGRIDPGALDGVDAVVNLCGAGVADKRWNDARKQVLLDSRTIPTEVLASAVAEHGIPVLVNASAIGYYGDTGDAVVDETAPSGTGFLAELCRRWEAATAAAESQRVVRLRTGLVISPSGGLFGAIRPLFKFGLGGRLGDGRQYMPWISLDDAIAAIQFVLERDVRGPVNVTAPSPVTNAEFTRTVGHALGRPTPWVVPAFALKLVLGEIAEEGVLAGQRAVPKVLERHGFHFLHPALGAAVAAAVTA</sequence>
<dbReference type="Pfam" id="PF01370">
    <property type="entry name" value="Epimerase"/>
    <property type="match status" value="1"/>
</dbReference>
<feature type="domain" description="DUF1731" evidence="3">
    <location>
        <begin position="255"/>
        <end position="301"/>
    </location>
</feature>
<dbReference type="InterPro" id="IPR001509">
    <property type="entry name" value="Epimerase_deHydtase"/>
</dbReference>
<dbReference type="InterPro" id="IPR013549">
    <property type="entry name" value="DUF1731"/>
</dbReference>
<accession>A0ABN0UXB2</accession>
<evidence type="ECO:0000313" key="5">
    <source>
        <dbReference type="Proteomes" id="UP001500416"/>
    </source>
</evidence>
<dbReference type="InterPro" id="IPR010099">
    <property type="entry name" value="SDR39U1"/>
</dbReference>
<proteinExistence type="inferred from homology"/>
<dbReference type="InterPro" id="IPR036291">
    <property type="entry name" value="NAD(P)-bd_dom_sf"/>
</dbReference>
<dbReference type="PANTHER" id="PTHR11092">
    <property type="entry name" value="SUGAR NUCLEOTIDE EPIMERASE RELATED"/>
    <property type="match status" value="1"/>
</dbReference>
<organism evidence="4 5">
    <name type="scientific">Saccharothrix mutabilis subsp. mutabilis</name>
    <dbReference type="NCBI Taxonomy" id="66855"/>
    <lineage>
        <taxon>Bacteria</taxon>
        <taxon>Bacillati</taxon>
        <taxon>Actinomycetota</taxon>
        <taxon>Actinomycetes</taxon>
        <taxon>Pseudonocardiales</taxon>
        <taxon>Pseudonocardiaceae</taxon>
        <taxon>Saccharothrix</taxon>
    </lineage>
</organism>
<dbReference type="Gene3D" id="3.40.50.720">
    <property type="entry name" value="NAD(P)-binding Rossmann-like Domain"/>
    <property type="match status" value="1"/>
</dbReference>
<keyword evidence="5" id="KW-1185">Reference proteome</keyword>
<protein>
    <submittedName>
        <fullName evidence="4">TIGR01777 family oxidoreductase</fullName>
    </submittedName>
</protein>
<evidence type="ECO:0000259" key="3">
    <source>
        <dbReference type="Pfam" id="PF08338"/>
    </source>
</evidence>
<dbReference type="Proteomes" id="UP001500416">
    <property type="component" value="Unassembled WGS sequence"/>
</dbReference>
<dbReference type="PANTHER" id="PTHR11092:SF0">
    <property type="entry name" value="EPIMERASE FAMILY PROTEIN SDR39U1"/>
    <property type="match status" value="1"/>
</dbReference>
<feature type="domain" description="NAD-dependent epimerase/dehydratase" evidence="2">
    <location>
        <begin position="15"/>
        <end position="224"/>
    </location>
</feature>
<dbReference type="Pfam" id="PF08338">
    <property type="entry name" value="DUF1731"/>
    <property type="match status" value="1"/>
</dbReference>
<evidence type="ECO:0000313" key="4">
    <source>
        <dbReference type="EMBL" id="GAA0264435.1"/>
    </source>
</evidence>
<dbReference type="NCBIfam" id="TIGR01777">
    <property type="entry name" value="yfcH"/>
    <property type="match status" value="1"/>
</dbReference>
<reference evidence="4 5" key="1">
    <citation type="journal article" date="2019" name="Int. J. Syst. Evol. Microbiol.">
        <title>The Global Catalogue of Microorganisms (GCM) 10K type strain sequencing project: providing services to taxonomists for standard genome sequencing and annotation.</title>
        <authorList>
            <consortium name="The Broad Institute Genomics Platform"/>
            <consortium name="The Broad Institute Genome Sequencing Center for Infectious Disease"/>
            <person name="Wu L."/>
            <person name="Ma J."/>
        </authorList>
    </citation>
    <scope>NUCLEOTIDE SEQUENCE [LARGE SCALE GENOMIC DNA]</scope>
    <source>
        <strain evidence="4 5">JCM 3380</strain>
    </source>
</reference>
<evidence type="ECO:0000259" key="2">
    <source>
        <dbReference type="Pfam" id="PF01370"/>
    </source>
</evidence>